<evidence type="ECO:0000256" key="1">
    <source>
        <dbReference type="ARBA" id="ARBA00004389"/>
    </source>
</evidence>
<dbReference type="EMBL" id="CP060122">
    <property type="protein sequence ID" value="QNG48499.1"/>
    <property type="molecule type" value="Genomic_DNA"/>
</dbReference>
<dbReference type="PANTHER" id="PTHR12154:SF4">
    <property type="entry name" value="UDP-N-ACETYLGLUCOSAMINE TRANSFERASE SUBUNIT ALG14 HOMOLOG"/>
    <property type="match status" value="1"/>
</dbReference>
<sequence>MRPIDATPLPATPLPHVTHNGNIHAFPLQRDGARRVLLVASSGGHWIELCRLTSAFARWDCQFVSTAAGMTPPRGHRPVLQISDSSRDDLRTMLGSIRQLRAIIREFRPELIVSTGAAPGALAILLGKFSGARTIWIDSIANSEEMSLSGRAVRGVADLRLTQWPQLANRAKGITYFGQVM</sequence>
<evidence type="ECO:0000313" key="6">
    <source>
        <dbReference type="EMBL" id="QNG48499.1"/>
    </source>
</evidence>
<dbReference type="SUPFAM" id="SSF53756">
    <property type="entry name" value="UDP-Glycosyltransferase/glycogen phosphorylase"/>
    <property type="match status" value="1"/>
</dbReference>
<dbReference type="InterPro" id="IPR013969">
    <property type="entry name" value="Oligosacch_biosynth_Alg14"/>
</dbReference>
<dbReference type="Gene3D" id="3.40.50.2000">
    <property type="entry name" value="Glycogen Phosphorylase B"/>
    <property type="match status" value="1"/>
</dbReference>
<reference evidence="6 7" key="1">
    <citation type="submission" date="2020-07" db="EMBL/GenBank/DDBJ databases">
        <title>Whole genome sequence of Sphingobium yanoikuyae A3.</title>
        <authorList>
            <person name="Han S.-S."/>
        </authorList>
    </citation>
    <scope>NUCLEOTIDE SEQUENCE [LARGE SCALE GENOMIC DNA]</scope>
    <source>
        <strain evidence="6 7">A3</strain>
    </source>
</reference>
<accession>A0A9X7UGZ2</accession>
<dbReference type="GO" id="GO:0004577">
    <property type="term" value="F:N-acetylglucosaminyldiphosphodolichol N-acetylglucosaminyltransferase activity"/>
    <property type="evidence" value="ECO:0007669"/>
    <property type="project" value="TreeGrafter"/>
</dbReference>
<proteinExistence type="predicted"/>
<dbReference type="GO" id="GO:0006488">
    <property type="term" value="P:dolichol-linked oligosaccharide biosynthetic process"/>
    <property type="evidence" value="ECO:0007669"/>
    <property type="project" value="InterPro"/>
</dbReference>
<keyword evidence="4" id="KW-1133">Transmembrane helix</keyword>
<keyword evidence="3" id="KW-0256">Endoplasmic reticulum</keyword>
<comment type="subcellular location">
    <subcellularLocation>
        <location evidence="1">Endoplasmic reticulum membrane</location>
        <topology evidence="1">Single-pass membrane protein</topology>
    </subcellularLocation>
</comment>
<organism evidence="6 7">
    <name type="scientific">Sphingobium yanoikuyae</name>
    <name type="common">Sphingomonas yanoikuyae</name>
    <dbReference type="NCBI Taxonomy" id="13690"/>
    <lineage>
        <taxon>Bacteria</taxon>
        <taxon>Pseudomonadati</taxon>
        <taxon>Pseudomonadota</taxon>
        <taxon>Alphaproteobacteria</taxon>
        <taxon>Sphingomonadales</taxon>
        <taxon>Sphingomonadaceae</taxon>
        <taxon>Sphingobium</taxon>
    </lineage>
</organism>
<dbReference type="PANTHER" id="PTHR12154">
    <property type="entry name" value="GLYCOSYL TRANSFERASE-RELATED"/>
    <property type="match status" value="1"/>
</dbReference>
<dbReference type="Proteomes" id="UP000515377">
    <property type="component" value="Chromosome"/>
</dbReference>
<name>A0A9X7UGZ2_SPHYA</name>
<dbReference type="AlphaFoldDB" id="A0A9X7UGZ2"/>
<keyword evidence="2" id="KW-0812">Transmembrane</keyword>
<gene>
    <name evidence="6" type="ORF">H3V42_13795</name>
</gene>
<keyword evidence="5" id="KW-0472">Membrane</keyword>
<evidence type="ECO:0000256" key="5">
    <source>
        <dbReference type="ARBA" id="ARBA00023136"/>
    </source>
</evidence>
<protein>
    <submittedName>
        <fullName evidence="6">UDP-N-acetylglucosamine--LPS N-acetylglucosamine transferase</fullName>
    </submittedName>
</protein>
<evidence type="ECO:0000256" key="2">
    <source>
        <dbReference type="ARBA" id="ARBA00022692"/>
    </source>
</evidence>
<evidence type="ECO:0000313" key="7">
    <source>
        <dbReference type="Proteomes" id="UP000515377"/>
    </source>
</evidence>
<evidence type="ECO:0000256" key="3">
    <source>
        <dbReference type="ARBA" id="ARBA00022824"/>
    </source>
</evidence>
<dbReference type="Pfam" id="PF08660">
    <property type="entry name" value="Alg14"/>
    <property type="match status" value="1"/>
</dbReference>
<keyword evidence="6" id="KW-0808">Transferase</keyword>
<evidence type="ECO:0000256" key="4">
    <source>
        <dbReference type="ARBA" id="ARBA00022989"/>
    </source>
</evidence>